<evidence type="ECO:0000313" key="3">
    <source>
        <dbReference type="Proteomes" id="UP000075321"/>
    </source>
</evidence>
<dbReference type="PATRIC" id="fig|1008153.3.peg.1533"/>
<sequence>MPETVIEVDVEAPPDDQPTSVHNRWHPDIPSVVTVDPGDRVRVECLDWTGGQITDDDNANEVRDVDLNQVHYLSGPIEVAGAEPGDLLVMDILDIGALNERWEYGFTGIFSQQNGGGFLTDHFPDAAKAIWDLHGTKTSSRHIPDVRFEGMIHPGLVGTAPSKELLEAWNDREQALMDQHAEDPESIHNHPTGEENPPVANPPDTDAAIMGELTDDEAEAAAQEAARTVPPRENGGNCDIKDLSLGTRVYFPVFVEGGKLSMGDIHFSQGDGEITFCGAIEMAGYLDIELDLIKDGMDTHGIDHPIFEPGHRGPNFEDYVVFEGYSVTEDGEQHYIDPHVAYRRAALEAIEYLKKFGYTGEQAYMLLSTVPVEGRQSGMVDIPNACSTLAIPKDVFEFDISPTGLGESADRGQVAITDDPLGN</sequence>
<dbReference type="NCBIfam" id="NF045496">
    <property type="entry name" value="FormamaseFmdA"/>
    <property type="match status" value="1"/>
</dbReference>
<organism evidence="2 3">
    <name type="scientific">Halalkalicoccus paucihalophilus</name>
    <dbReference type="NCBI Taxonomy" id="1008153"/>
    <lineage>
        <taxon>Archaea</taxon>
        <taxon>Methanobacteriati</taxon>
        <taxon>Methanobacteriota</taxon>
        <taxon>Stenosarchaea group</taxon>
        <taxon>Halobacteria</taxon>
        <taxon>Halobacteriales</taxon>
        <taxon>Halococcaceae</taxon>
        <taxon>Halalkalicoccus</taxon>
    </lineage>
</organism>
<keyword evidence="3" id="KW-1185">Reference proteome</keyword>
<dbReference type="InterPro" id="IPR004304">
    <property type="entry name" value="FmdA_AmdA"/>
</dbReference>
<dbReference type="PANTHER" id="PTHR31891">
    <property type="entry name" value="FORMAMIDASE C869.04-RELATED"/>
    <property type="match status" value="1"/>
</dbReference>
<dbReference type="SUPFAM" id="SSF141130">
    <property type="entry name" value="Acetamidase/Formamidase-like"/>
    <property type="match status" value="1"/>
</dbReference>
<dbReference type="RefSeq" id="WP_066381106.1">
    <property type="nucleotide sequence ID" value="NZ_LTAZ01000004.1"/>
</dbReference>
<dbReference type="PANTHER" id="PTHR31891:SF1">
    <property type="entry name" value="FORMAMIDASE C869.04-RELATED"/>
    <property type="match status" value="1"/>
</dbReference>
<dbReference type="OrthoDB" id="42832at2157"/>
<feature type="region of interest" description="Disordered" evidence="1">
    <location>
        <begin position="179"/>
        <end position="207"/>
    </location>
</feature>
<comment type="caution">
    <text evidence="2">The sequence shown here is derived from an EMBL/GenBank/DDBJ whole genome shotgun (WGS) entry which is preliminary data.</text>
</comment>
<gene>
    <name evidence="2" type="ORF">HAPAU_15170</name>
</gene>
<dbReference type="Pfam" id="PF03069">
    <property type="entry name" value="FmdA_AmdA"/>
    <property type="match status" value="1"/>
</dbReference>
<feature type="region of interest" description="Disordered" evidence="1">
    <location>
        <begin position="1"/>
        <end position="23"/>
    </location>
</feature>
<name>A0A151AFI6_9EURY</name>
<dbReference type="EMBL" id="LTAZ01000004">
    <property type="protein sequence ID" value="KYH26419.1"/>
    <property type="molecule type" value="Genomic_DNA"/>
</dbReference>
<dbReference type="GO" id="GO:0016811">
    <property type="term" value="F:hydrolase activity, acting on carbon-nitrogen (but not peptide) bonds, in linear amides"/>
    <property type="evidence" value="ECO:0007669"/>
    <property type="project" value="InterPro"/>
</dbReference>
<evidence type="ECO:0000256" key="1">
    <source>
        <dbReference type="SAM" id="MobiDB-lite"/>
    </source>
</evidence>
<feature type="region of interest" description="Disordered" evidence="1">
    <location>
        <begin position="217"/>
        <end position="236"/>
    </location>
</feature>
<feature type="compositionally biased region" description="Basic and acidic residues" evidence="1">
    <location>
        <begin position="179"/>
        <end position="193"/>
    </location>
</feature>
<evidence type="ECO:0000313" key="2">
    <source>
        <dbReference type="EMBL" id="KYH26419.1"/>
    </source>
</evidence>
<proteinExistence type="predicted"/>
<protein>
    <submittedName>
        <fullName evidence="2">Acetamidase/formamidase family protein</fullName>
    </submittedName>
</protein>
<accession>A0A151AFI6</accession>
<dbReference type="Gene3D" id="2.60.120.580">
    <property type="entry name" value="Acetamidase/Formamidase-like domains"/>
    <property type="match status" value="1"/>
</dbReference>
<dbReference type="Proteomes" id="UP000075321">
    <property type="component" value="Unassembled WGS sequence"/>
</dbReference>
<reference evidence="2 3" key="1">
    <citation type="submission" date="2016-02" db="EMBL/GenBank/DDBJ databases">
        <title>Genome sequence of Halalkalicoccus paucihalophilus DSM 24557.</title>
        <authorList>
            <person name="Poehlein A."/>
            <person name="Daniel R."/>
        </authorList>
    </citation>
    <scope>NUCLEOTIDE SEQUENCE [LARGE SCALE GENOMIC DNA]</scope>
    <source>
        <strain evidence="2 3">DSM 24557</strain>
    </source>
</reference>
<dbReference type="InterPro" id="IPR054833">
    <property type="entry name" value="FormamaseFmdA"/>
</dbReference>
<feature type="compositionally biased region" description="Acidic residues" evidence="1">
    <location>
        <begin position="1"/>
        <end position="14"/>
    </location>
</feature>
<dbReference type="AlphaFoldDB" id="A0A151AFI6"/>